<sequence>MYGPLASSGVRPQGVAVHLLRPASPGSPTKEAYVGWTGFPSASSLAQFQSQNARREGFMETVEIDPQYAQALGFAEGITLEIGLLHGLAVAKSISTEPYSADDWEILELHAQFVENNLLSQVRAACVGQEIDVWVLGRTRIRFRVVSTDPPSSSRAVLLSTDTEVSIAPKLRNGRNHPETKAKSSTQAPSNTSSDSSAGPKSSKLLAIGRPIVLRVLPSRVAVLPESPDELEDIIAYVSPSTLAGISNQDLPLASPNLTSSASIRRLKPPTTLGISSIIDASASAAPPPVPPAAKLIQPKDGKVSALSGTVPGPDQGDERVVLYCLSGIPEHHILVRGALPNLSDWDLVLVSPEARSDLQTNVSSSGSSIVSRTDFPHASRTSDLAGQPIGSPIRATSGIPGLLICGAPGSGRTSIAKEAVKRLESDPRVFSHHLYADLAKLADERVAAVKALFDRWLDIASWHKPSILVLDNLDRVVGPEVEHADSSRQRQLAEHFLSSFSPARAVRGVILIATCQNQSTLHPLLASAHIFSERVTLRAPSKEARRDIIAQLVDKQIALSDLSQDPAHPINYIALATQTEGYSATDLRDLAGRAIHQAAIRSLEAPQDTPLQKSEVEWSDIGGLHETRRVLRETLEWPTKYGAIFCQILLLYGFPGCGKTLLASAVAKECGLNFISVKGPELLNKYIGASEKSVRDLFDRATAAKPCILFFDEFDSIAPKRGHDSTGVTDRVVNQMLTQMDGAEGLDGVYVLAATSRPDLIDPALLRPGRLDKSLLCDMPNAQERARDTIDVAEYAQLTEGFSGADLQALVYNAHLDASSSGSSLPLPFTSFGGAPNQTVLSRAEQEVQQRRVETIMASLNQNENRTTTSGTMPTRSSKPIVLDRHLQQSLKNTQRLRLSLIYQGFVSDRSGNLPIPPDAGGIGSRASLG</sequence>
<dbReference type="GO" id="GO:0016558">
    <property type="term" value="P:protein import into peroxisome matrix"/>
    <property type="evidence" value="ECO:0007669"/>
    <property type="project" value="TreeGrafter"/>
</dbReference>
<keyword evidence="5" id="KW-0547">Nucleotide-binding</keyword>
<comment type="similarity">
    <text evidence="2">Belongs to the AAA ATPase family.</text>
</comment>
<keyword evidence="6" id="KW-0378">Hydrolase</keyword>
<dbReference type="InterPro" id="IPR003959">
    <property type="entry name" value="ATPase_AAA_core"/>
</dbReference>
<dbReference type="OrthoDB" id="2187at2759"/>
<evidence type="ECO:0000256" key="7">
    <source>
        <dbReference type="ARBA" id="ARBA00022840"/>
    </source>
</evidence>
<dbReference type="Proteomes" id="UP000886523">
    <property type="component" value="Unassembled WGS sequence"/>
</dbReference>
<dbReference type="PANTHER" id="PTHR23077:SF12">
    <property type="entry name" value="PEROXISOMAL ATPASE PEX1"/>
    <property type="match status" value="1"/>
</dbReference>
<evidence type="ECO:0000256" key="9">
    <source>
        <dbReference type="ARBA" id="ARBA00023136"/>
    </source>
</evidence>
<keyword evidence="4" id="KW-0962">Peroxisome biogenesis</keyword>
<name>A0A9P6DTD4_9AGAM</name>
<dbReference type="SUPFAM" id="SSF52540">
    <property type="entry name" value="P-loop containing nucleoside triphosphate hydrolases"/>
    <property type="match status" value="2"/>
</dbReference>
<evidence type="ECO:0000256" key="12">
    <source>
        <dbReference type="ARBA" id="ARBA00048778"/>
    </source>
</evidence>
<dbReference type="EMBL" id="MU129016">
    <property type="protein sequence ID" value="KAF9510428.1"/>
    <property type="molecule type" value="Genomic_DNA"/>
</dbReference>
<dbReference type="InterPro" id="IPR003960">
    <property type="entry name" value="ATPase_AAA_CS"/>
</dbReference>
<dbReference type="Gene3D" id="1.10.8.60">
    <property type="match status" value="2"/>
</dbReference>
<comment type="subcellular location">
    <subcellularLocation>
        <location evidence="1">Membrane</location>
    </subcellularLocation>
</comment>
<evidence type="ECO:0000256" key="5">
    <source>
        <dbReference type="ARBA" id="ARBA00022741"/>
    </source>
</evidence>
<dbReference type="SMART" id="SM00382">
    <property type="entry name" value="AAA"/>
    <property type="match status" value="2"/>
</dbReference>
<keyword evidence="8" id="KW-0653">Protein transport</keyword>
<dbReference type="Pfam" id="PF09262">
    <property type="entry name" value="PEX-1N"/>
    <property type="match status" value="1"/>
</dbReference>
<dbReference type="Pfam" id="PF00004">
    <property type="entry name" value="AAA"/>
    <property type="match status" value="2"/>
</dbReference>
<protein>
    <recommendedName>
        <fullName evidence="11">Peroxisomal ATPase PEX1</fullName>
    </recommendedName>
    <alternativeName>
        <fullName evidence="10">Peroxin-1</fullName>
    </alternativeName>
</protein>
<evidence type="ECO:0000256" key="6">
    <source>
        <dbReference type="ARBA" id="ARBA00022801"/>
    </source>
</evidence>
<dbReference type="GO" id="GO:0005778">
    <property type="term" value="C:peroxisomal membrane"/>
    <property type="evidence" value="ECO:0007669"/>
    <property type="project" value="TreeGrafter"/>
</dbReference>
<dbReference type="CDD" id="cd00009">
    <property type="entry name" value="AAA"/>
    <property type="match status" value="1"/>
</dbReference>
<dbReference type="AlphaFoldDB" id="A0A9P6DTD4"/>
<dbReference type="Gene3D" id="3.40.50.300">
    <property type="entry name" value="P-loop containing nucleotide triphosphate hydrolases"/>
    <property type="match status" value="2"/>
</dbReference>
<reference evidence="15" key="1">
    <citation type="journal article" date="2020" name="Nat. Commun.">
        <title>Large-scale genome sequencing of mycorrhizal fungi provides insights into the early evolution of symbiotic traits.</title>
        <authorList>
            <person name="Miyauchi S."/>
            <person name="Kiss E."/>
            <person name="Kuo A."/>
            <person name="Drula E."/>
            <person name="Kohler A."/>
            <person name="Sanchez-Garcia M."/>
            <person name="Morin E."/>
            <person name="Andreopoulos B."/>
            <person name="Barry K.W."/>
            <person name="Bonito G."/>
            <person name="Buee M."/>
            <person name="Carver A."/>
            <person name="Chen C."/>
            <person name="Cichocki N."/>
            <person name="Clum A."/>
            <person name="Culley D."/>
            <person name="Crous P.W."/>
            <person name="Fauchery L."/>
            <person name="Girlanda M."/>
            <person name="Hayes R.D."/>
            <person name="Keri Z."/>
            <person name="LaButti K."/>
            <person name="Lipzen A."/>
            <person name="Lombard V."/>
            <person name="Magnuson J."/>
            <person name="Maillard F."/>
            <person name="Murat C."/>
            <person name="Nolan M."/>
            <person name="Ohm R.A."/>
            <person name="Pangilinan J."/>
            <person name="Pereira M.F."/>
            <person name="Perotto S."/>
            <person name="Peter M."/>
            <person name="Pfister S."/>
            <person name="Riley R."/>
            <person name="Sitrit Y."/>
            <person name="Stielow J.B."/>
            <person name="Szollosi G."/>
            <person name="Zifcakova L."/>
            <person name="Stursova M."/>
            <person name="Spatafora J.W."/>
            <person name="Tedersoo L."/>
            <person name="Vaario L.M."/>
            <person name="Yamada A."/>
            <person name="Yan M."/>
            <person name="Wang P."/>
            <person name="Xu J."/>
            <person name="Bruns T."/>
            <person name="Baldrian P."/>
            <person name="Vilgalys R."/>
            <person name="Dunand C."/>
            <person name="Henrissat B."/>
            <person name="Grigoriev I.V."/>
            <person name="Hibbett D."/>
            <person name="Nagy L.G."/>
            <person name="Martin F.M."/>
        </authorList>
    </citation>
    <scope>NUCLEOTIDE SEQUENCE</scope>
    <source>
        <strain evidence="15">UP504</strain>
    </source>
</reference>
<evidence type="ECO:0000256" key="11">
    <source>
        <dbReference type="ARBA" id="ARBA00034532"/>
    </source>
</evidence>
<evidence type="ECO:0000256" key="4">
    <source>
        <dbReference type="ARBA" id="ARBA00022593"/>
    </source>
</evidence>
<dbReference type="PANTHER" id="PTHR23077">
    <property type="entry name" value="AAA-FAMILY ATPASE"/>
    <property type="match status" value="1"/>
</dbReference>
<dbReference type="Pfam" id="PF17862">
    <property type="entry name" value="AAA_lid_3"/>
    <property type="match status" value="1"/>
</dbReference>
<feature type="region of interest" description="Disordered" evidence="13">
    <location>
        <begin position="168"/>
        <end position="203"/>
    </location>
</feature>
<evidence type="ECO:0000256" key="3">
    <source>
        <dbReference type="ARBA" id="ARBA00022448"/>
    </source>
</evidence>
<feature type="compositionally biased region" description="Low complexity" evidence="13">
    <location>
        <begin position="193"/>
        <end position="203"/>
    </location>
</feature>
<comment type="catalytic activity">
    <reaction evidence="12">
        <text>ATP + H2O = ADP + phosphate + H(+)</text>
        <dbReference type="Rhea" id="RHEA:13065"/>
        <dbReference type="ChEBI" id="CHEBI:15377"/>
        <dbReference type="ChEBI" id="CHEBI:15378"/>
        <dbReference type="ChEBI" id="CHEBI:30616"/>
        <dbReference type="ChEBI" id="CHEBI:43474"/>
        <dbReference type="ChEBI" id="CHEBI:456216"/>
    </reaction>
    <physiologicalReaction direction="left-to-right" evidence="12">
        <dbReference type="Rhea" id="RHEA:13066"/>
    </physiologicalReaction>
</comment>
<dbReference type="InterPro" id="IPR050168">
    <property type="entry name" value="AAA_ATPase_domain"/>
</dbReference>
<evidence type="ECO:0000313" key="15">
    <source>
        <dbReference type="EMBL" id="KAF9510428.1"/>
    </source>
</evidence>
<proteinExistence type="inferred from homology"/>
<dbReference type="GO" id="GO:0005829">
    <property type="term" value="C:cytosol"/>
    <property type="evidence" value="ECO:0007669"/>
    <property type="project" value="TreeGrafter"/>
</dbReference>
<dbReference type="InterPro" id="IPR029067">
    <property type="entry name" value="CDC48_domain_2-like_sf"/>
</dbReference>
<keyword evidence="16" id="KW-1185">Reference proteome</keyword>
<evidence type="ECO:0000256" key="8">
    <source>
        <dbReference type="ARBA" id="ARBA00022927"/>
    </source>
</evidence>
<feature type="domain" description="AAA+ ATPase" evidence="14">
    <location>
        <begin position="399"/>
        <end position="542"/>
    </location>
</feature>
<feature type="domain" description="AAA+ ATPase" evidence="14">
    <location>
        <begin position="646"/>
        <end position="781"/>
    </location>
</feature>
<accession>A0A9P6DTD4</accession>
<dbReference type="InterPro" id="IPR015342">
    <property type="entry name" value="PEX1-N_C-lobe"/>
</dbReference>
<dbReference type="InterPro" id="IPR041569">
    <property type="entry name" value="AAA_lid_3"/>
</dbReference>
<keyword evidence="7" id="KW-0067">ATP-binding</keyword>
<dbReference type="GO" id="GO:0016887">
    <property type="term" value="F:ATP hydrolysis activity"/>
    <property type="evidence" value="ECO:0007669"/>
    <property type="project" value="InterPro"/>
</dbReference>
<dbReference type="PROSITE" id="PS00674">
    <property type="entry name" value="AAA"/>
    <property type="match status" value="1"/>
</dbReference>
<gene>
    <name evidence="15" type="ORF">BS47DRAFT_1347980</name>
</gene>
<dbReference type="InterPro" id="IPR027417">
    <property type="entry name" value="P-loop_NTPase"/>
</dbReference>
<dbReference type="GO" id="GO:0005524">
    <property type="term" value="F:ATP binding"/>
    <property type="evidence" value="ECO:0007669"/>
    <property type="project" value="UniProtKB-KW"/>
</dbReference>
<evidence type="ECO:0000259" key="14">
    <source>
        <dbReference type="SMART" id="SM00382"/>
    </source>
</evidence>
<evidence type="ECO:0000256" key="1">
    <source>
        <dbReference type="ARBA" id="ARBA00004370"/>
    </source>
</evidence>
<comment type="caution">
    <text evidence="15">The sequence shown here is derived from an EMBL/GenBank/DDBJ whole genome shotgun (WGS) entry which is preliminary data.</text>
</comment>
<keyword evidence="3" id="KW-0813">Transport</keyword>
<dbReference type="InterPro" id="IPR003593">
    <property type="entry name" value="AAA+_ATPase"/>
</dbReference>
<dbReference type="Gene3D" id="3.10.330.10">
    <property type="match status" value="1"/>
</dbReference>
<keyword evidence="9" id="KW-0472">Membrane</keyword>
<evidence type="ECO:0000256" key="13">
    <source>
        <dbReference type="SAM" id="MobiDB-lite"/>
    </source>
</evidence>
<dbReference type="FunFam" id="3.40.50.300:FF:000149">
    <property type="entry name" value="Nuclear valosin-containing protein-like"/>
    <property type="match status" value="1"/>
</dbReference>
<evidence type="ECO:0000256" key="2">
    <source>
        <dbReference type="ARBA" id="ARBA00006914"/>
    </source>
</evidence>
<evidence type="ECO:0000313" key="16">
    <source>
        <dbReference type="Proteomes" id="UP000886523"/>
    </source>
</evidence>
<feature type="compositionally biased region" description="Polar residues" evidence="13">
    <location>
        <begin position="183"/>
        <end position="192"/>
    </location>
</feature>
<organism evidence="15 16">
    <name type="scientific">Hydnum rufescens UP504</name>
    <dbReference type="NCBI Taxonomy" id="1448309"/>
    <lineage>
        <taxon>Eukaryota</taxon>
        <taxon>Fungi</taxon>
        <taxon>Dikarya</taxon>
        <taxon>Basidiomycota</taxon>
        <taxon>Agaricomycotina</taxon>
        <taxon>Agaricomycetes</taxon>
        <taxon>Cantharellales</taxon>
        <taxon>Hydnaceae</taxon>
        <taxon>Hydnum</taxon>
    </lineage>
</organism>
<evidence type="ECO:0000256" key="10">
    <source>
        <dbReference type="ARBA" id="ARBA00032509"/>
    </source>
</evidence>
<dbReference type="SUPFAM" id="SSF54585">
    <property type="entry name" value="Cdc48 domain 2-like"/>
    <property type="match status" value="1"/>
</dbReference>